<sequence>MPKYDRQGADPFVDTAYTDDDGLPFMPPDGSDPIIVTDFDQTQDNLQIDFFGFPIEDFSFNPTQDDSGVEIWTNGVLRAMLQGVNVDTFDPNSVEAFNYAI</sequence>
<accession>A0A2W5TQ86</accession>
<evidence type="ECO:0000313" key="2">
    <source>
        <dbReference type="EMBL" id="PZQ97967.1"/>
    </source>
</evidence>
<protein>
    <submittedName>
        <fullName evidence="2">Uncharacterized protein</fullName>
    </submittedName>
</protein>
<dbReference type="EMBL" id="QFQS01000002">
    <property type="protein sequence ID" value="PZQ97967.1"/>
    <property type="molecule type" value="Genomic_DNA"/>
</dbReference>
<feature type="region of interest" description="Disordered" evidence="1">
    <location>
        <begin position="1"/>
        <end position="22"/>
    </location>
</feature>
<evidence type="ECO:0000313" key="3">
    <source>
        <dbReference type="Proteomes" id="UP000248975"/>
    </source>
</evidence>
<name>A0A2W5TQ86_CERSP</name>
<proteinExistence type="predicted"/>
<comment type="caution">
    <text evidence="2">The sequence shown here is derived from an EMBL/GenBank/DDBJ whole genome shotgun (WGS) entry which is preliminary data.</text>
</comment>
<gene>
    <name evidence="2" type="ORF">DI533_12610</name>
</gene>
<dbReference type="AlphaFoldDB" id="A0A2W5TQ86"/>
<evidence type="ECO:0000256" key="1">
    <source>
        <dbReference type="SAM" id="MobiDB-lite"/>
    </source>
</evidence>
<organism evidence="2 3">
    <name type="scientific">Cereibacter sphaeroides</name>
    <name type="common">Rhodobacter sphaeroides</name>
    <dbReference type="NCBI Taxonomy" id="1063"/>
    <lineage>
        <taxon>Bacteria</taxon>
        <taxon>Pseudomonadati</taxon>
        <taxon>Pseudomonadota</taxon>
        <taxon>Alphaproteobacteria</taxon>
        <taxon>Rhodobacterales</taxon>
        <taxon>Paracoccaceae</taxon>
        <taxon>Cereibacter</taxon>
    </lineage>
</organism>
<reference evidence="2 3" key="1">
    <citation type="submission" date="2017-08" db="EMBL/GenBank/DDBJ databases">
        <title>Infants hospitalized years apart are colonized by the same room-sourced microbial strains.</title>
        <authorList>
            <person name="Brooks B."/>
            <person name="Olm M.R."/>
            <person name="Firek B.A."/>
            <person name="Baker R."/>
            <person name="Thomas B.C."/>
            <person name="Morowitz M.J."/>
            <person name="Banfield J.F."/>
        </authorList>
    </citation>
    <scope>NUCLEOTIDE SEQUENCE [LARGE SCALE GENOMIC DNA]</scope>
    <source>
        <strain evidence="2">S2_003_000_R2_11</strain>
    </source>
</reference>
<dbReference type="Proteomes" id="UP000248975">
    <property type="component" value="Unassembled WGS sequence"/>
</dbReference>